<accession>A0A5A7RBU9</accession>
<dbReference type="Proteomes" id="UP000325081">
    <property type="component" value="Unassembled WGS sequence"/>
</dbReference>
<dbReference type="AlphaFoldDB" id="A0A5A7RBU9"/>
<reference evidence="2" key="1">
    <citation type="journal article" date="2019" name="Curr. Biol.">
        <title>Genome Sequence of Striga asiatica Provides Insight into the Evolution of Plant Parasitism.</title>
        <authorList>
            <person name="Yoshida S."/>
            <person name="Kim S."/>
            <person name="Wafula E.K."/>
            <person name="Tanskanen J."/>
            <person name="Kim Y.M."/>
            <person name="Honaas L."/>
            <person name="Yang Z."/>
            <person name="Spallek T."/>
            <person name="Conn C.E."/>
            <person name="Ichihashi Y."/>
            <person name="Cheong K."/>
            <person name="Cui S."/>
            <person name="Der J.P."/>
            <person name="Gundlach H."/>
            <person name="Jiao Y."/>
            <person name="Hori C."/>
            <person name="Ishida J.K."/>
            <person name="Kasahara H."/>
            <person name="Kiba T."/>
            <person name="Kim M.S."/>
            <person name="Koo N."/>
            <person name="Laohavisit A."/>
            <person name="Lee Y.H."/>
            <person name="Lumba S."/>
            <person name="McCourt P."/>
            <person name="Mortimer J.C."/>
            <person name="Mutuku J.M."/>
            <person name="Nomura T."/>
            <person name="Sasaki-Sekimoto Y."/>
            <person name="Seto Y."/>
            <person name="Wang Y."/>
            <person name="Wakatake T."/>
            <person name="Sakakibara H."/>
            <person name="Demura T."/>
            <person name="Yamaguchi S."/>
            <person name="Yoneyama K."/>
            <person name="Manabe R.I."/>
            <person name="Nelson D.C."/>
            <person name="Schulman A.H."/>
            <person name="Timko M.P."/>
            <person name="dePamphilis C.W."/>
            <person name="Choi D."/>
            <person name="Shirasu K."/>
        </authorList>
    </citation>
    <scope>NUCLEOTIDE SEQUENCE [LARGE SCALE GENOMIC DNA]</scope>
    <source>
        <strain evidence="2">cv. UVA1</strain>
    </source>
</reference>
<gene>
    <name evidence="1" type="ORF">STAS_31661</name>
</gene>
<organism evidence="1 2">
    <name type="scientific">Striga asiatica</name>
    <name type="common">Asiatic witchweed</name>
    <name type="synonym">Buchnera asiatica</name>
    <dbReference type="NCBI Taxonomy" id="4170"/>
    <lineage>
        <taxon>Eukaryota</taxon>
        <taxon>Viridiplantae</taxon>
        <taxon>Streptophyta</taxon>
        <taxon>Embryophyta</taxon>
        <taxon>Tracheophyta</taxon>
        <taxon>Spermatophyta</taxon>
        <taxon>Magnoliopsida</taxon>
        <taxon>eudicotyledons</taxon>
        <taxon>Gunneridae</taxon>
        <taxon>Pentapetalae</taxon>
        <taxon>asterids</taxon>
        <taxon>lamiids</taxon>
        <taxon>Lamiales</taxon>
        <taxon>Orobanchaceae</taxon>
        <taxon>Buchnereae</taxon>
        <taxon>Striga</taxon>
    </lineage>
</organism>
<proteinExistence type="predicted"/>
<dbReference type="EMBL" id="BKCP01010959">
    <property type="protein sequence ID" value="GER54097.1"/>
    <property type="molecule type" value="Genomic_DNA"/>
</dbReference>
<evidence type="ECO:0000313" key="1">
    <source>
        <dbReference type="EMBL" id="GER54097.1"/>
    </source>
</evidence>
<keyword evidence="2" id="KW-1185">Reference proteome</keyword>
<feature type="non-terminal residue" evidence="1">
    <location>
        <position position="1"/>
    </location>
</feature>
<sequence length="132" mass="15838">SHLYSTTWMKLFNTKVRTQLDWRVTAGKRIMLFEIDLFELWSQNSSQSRVIMRQGKIIATRKNSLVVLRRLYFTVRTQLDWRVTAGKRIMLFEIDLFELRSQNSNQSRVVMRQGKIMARRKNSSVTSPLFYW</sequence>
<name>A0A5A7RBU9_STRAF</name>
<protein>
    <submittedName>
        <fullName evidence="1">Molecular chaperone Hsp40/DnaJ family protein</fullName>
    </submittedName>
</protein>
<evidence type="ECO:0000313" key="2">
    <source>
        <dbReference type="Proteomes" id="UP000325081"/>
    </source>
</evidence>
<comment type="caution">
    <text evidence="1">The sequence shown here is derived from an EMBL/GenBank/DDBJ whole genome shotgun (WGS) entry which is preliminary data.</text>
</comment>